<accession>A0A6L9LAG3</accession>
<evidence type="ECO:0000313" key="2">
    <source>
        <dbReference type="Proteomes" id="UP000474175"/>
    </source>
</evidence>
<dbReference type="EMBL" id="JAAFZH010000012">
    <property type="protein sequence ID" value="NDU97565.1"/>
    <property type="molecule type" value="Genomic_DNA"/>
</dbReference>
<keyword evidence="2" id="KW-1185">Reference proteome</keyword>
<organism evidence="1 2">
    <name type="scientific">Spirosoma terrae</name>
    <dbReference type="NCBI Taxonomy" id="1968276"/>
    <lineage>
        <taxon>Bacteria</taxon>
        <taxon>Pseudomonadati</taxon>
        <taxon>Bacteroidota</taxon>
        <taxon>Cytophagia</taxon>
        <taxon>Cytophagales</taxon>
        <taxon>Cytophagaceae</taxon>
        <taxon>Spirosoma</taxon>
    </lineage>
</organism>
<evidence type="ECO:0000313" key="1">
    <source>
        <dbReference type="EMBL" id="NDU97565.1"/>
    </source>
</evidence>
<dbReference type="Proteomes" id="UP000474175">
    <property type="component" value="Unassembled WGS sequence"/>
</dbReference>
<proteinExistence type="predicted"/>
<protein>
    <submittedName>
        <fullName evidence="1">Uncharacterized protein</fullName>
    </submittedName>
</protein>
<comment type="caution">
    <text evidence="1">The sequence shown here is derived from an EMBL/GenBank/DDBJ whole genome shotgun (WGS) entry which is preliminary data.</text>
</comment>
<name>A0A6L9LAG3_9BACT</name>
<dbReference type="AlphaFoldDB" id="A0A6L9LAG3"/>
<sequence length="80" mass="9137">MEYKGYCIEPIEALTGQQDNEEYTITGSRTVYQVRSLIDGYVYVVTTSLERAKKIVDTQSKRWQAQQSQSALTPMNLPCL</sequence>
<gene>
    <name evidence="1" type="ORF">GK108_21960</name>
</gene>
<dbReference type="RefSeq" id="WP_163953148.1">
    <property type="nucleotide sequence ID" value="NZ_JAAFZH010000012.1"/>
</dbReference>
<reference evidence="1 2" key="1">
    <citation type="submission" date="2020-02" db="EMBL/GenBank/DDBJ databases">
        <title>Draft genome sequence of two Spirosoma agri KCTC 52727 and Spirosoma terrae KCTC 52035.</title>
        <authorList>
            <person name="Rojas J."/>
            <person name="Ambika Manirajan B."/>
            <person name="Suarez C."/>
            <person name="Ratering S."/>
            <person name="Schnell S."/>
        </authorList>
    </citation>
    <scope>NUCLEOTIDE SEQUENCE [LARGE SCALE GENOMIC DNA]</scope>
    <source>
        <strain evidence="1 2">KCTC 52035</strain>
    </source>
</reference>